<dbReference type="Pfam" id="PF00884">
    <property type="entry name" value="Sulfatase"/>
    <property type="match status" value="1"/>
</dbReference>
<dbReference type="InterPro" id="IPR050738">
    <property type="entry name" value="Sulfatase"/>
</dbReference>
<evidence type="ECO:0000259" key="7">
    <source>
        <dbReference type="Pfam" id="PF00884"/>
    </source>
</evidence>
<dbReference type="SUPFAM" id="SSF53649">
    <property type="entry name" value="Alkaline phosphatase-like"/>
    <property type="match status" value="1"/>
</dbReference>
<dbReference type="EMBL" id="CP117811">
    <property type="protein sequence ID" value="WDE97306.1"/>
    <property type="molecule type" value="Genomic_DNA"/>
</dbReference>
<dbReference type="RefSeq" id="WP_274151619.1">
    <property type="nucleotide sequence ID" value="NZ_CP117811.1"/>
</dbReference>
<dbReference type="Gene3D" id="3.40.720.10">
    <property type="entry name" value="Alkaline Phosphatase, subunit A"/>
    <property type="match status" value="1"/>
</dbReference>
<comment type="similarity">
    <text evidence="2">Belongs to the sulfatase family.</text>
</comment>
<evidence type="ECO:0000256" key="3">
    <source>
        <dbReference type="ARBA" id="ARBA00022723"/>
    </source>
</evidence>
<organism evidence="8 9">
    <name type="scientific">Lentisphaera profundi</name>
    <dbReference type="NCBI Taxonomy" id="1658616"/>
    <lineage>
        <taxon>Bacteria</taxon>
        <taxon>Pseudomonadati</taxon>
        <taxon>Lentisphaerota</taxon>
        <taxon>Lentisphaeria</taxon>
        <taxon>Lentisphaerales</taxon>
        <taxon>Lentisphaeraceae</taxon>
        <taxon>Lentisphaera</taxon>
    </lineage>
</organism>
<keyword evidence="9" id="KW-1185">Reference proteome</keyword>
<dbReference type="Proteomes" id="UP001214250">
    <property type="component" value="Chromosome 1"/>
</dbReference>
<proteinExistence type="inferred from homology"/>
<evidence type="ECO:0000256" key="2">
    <source>
        <dbReference type="ARBA" id="ARBA00008779"/>
    </source>
</evidence>
<keyword evidence="5" id="KW-0378">Hydrolase</keyword>
<dbReference type="PANTHER" id="PTHR42693">
    <property type="entry name" value="ARYLSULFATASE FAMILY MEMBER"/>
    <property type="match status" value="1"/>
</dbReference>
<evidence type="ECO:0000256" key="1">
    <source>
        <dbReference type="ARBA" id="ARBA00001913"/>
    </source>
</evidence>
<keyword evidence="6" id="KW-0106">Calcium</keyword>
<dbReference type="CDD" id="cd16144">
    <property type="entry name" value="ARS_like"/>
    <property type="match status" value="1"/>
</dbReference>
<reference evidence="8 9" key="1">
    <citation type="submission" date="2023-02" db="EMBL/GenBank/DDBJ databases">
        <title>Genome sequence of Lentisphaera profundi SAORIC-696.</title>
        <authorList>
            <person name="Kim e."/>
            <person name="Cho J.-C."/>
            <person name="Choi A."/>
            <person name="Kang I."/>
        </authorList>
    </citation>
    <scope>NUCLEOTIDE SEQUENCE [LARGE SCALE GENOMIC DNA]</scope>
    <source>
        <strain evidence="8 9">SAORIC-696</strain>
    </source>
</reference>
<evidence type="ECO:0000256" key="5">
    <source>
        <dbReference type="ARBA" id="ARBA00022801"/>
    </source>
</evidence>
<dbReference type="Gene3D" id="3.30.1120.10">
    <property type="match status" value="1"/>
</dbReference>
<name>A0ABY7VTR7_9BACT</name>
<keyword evidence="4" id="KW-0732">Signal</keyword>
<evidence type="ECO:0000256" key="6">
    <source>
        <dbReference type="ARBA" id="ARBA00022837"/>
    </source>
</evidence>
<accession>A0ABY7VTR7</accession>
<keyword evidence="3" id="KW-0479">Metal-binding</keyword>
<gene>
    <name evidence="8" type="ORF">PQO03_04985</name>
</gene>
<evidence type="ECO:0000313" key="9">
    <source>
        <dbReference type="Proteomes" id="UP001214250"/>
    </source>
</evidence>
<feature type="domain" description="Sulfatase N-terminal" evidence="7">
    <location>
        <begin position="39"/>
        <end position="370"/>
    </location>
</feature>
<dbReference type="InterPro" id="IPR017850">
    <property type="entry name" value="Alkaline_phosphatase_core_sf"/>
</dbReference>
<dbReference type="PROSITE" id="PS00523">
    <property type="entry name" value="SULFATASE_1"/>
    <property type="match status" value="1"/>
</dbReference>
<evidence type="ECO:0000256" key="4">
    <source>
        <dbReference type="ARBA" id="ARBA00022729"/>
    </source>
</evidence>
<dbReference type="InterPro" id="IPR024607">
    <property type="entry name" value="Sulfatase_CS"/>
</dbReference>
<evidence type="ECO:0000313" key="8">
    <source>
        <dbReference type="EMBL" id="WDE97306.1"/>
    </source>
</evidence>
<comment type="cofactor">
    <cofactor evidence="1">
        <name>Ca(2+)</name>
        <dbReference type="ChEBI" id="CHEBI:29108"/>
    </cofactor>
</comment>
<dbReference type="PANTHER" id="PTHR42693:SF42">
    <property type="entry name" value="ARYLSULFATASE G"/>
    <property type="match status" value="1"/>
</dbReference>
<sequence>MKKKIYCTNIRATIMIKKYFFLLTFLTVGFVAAADKPMNVILILADDLGISDTSLGGSKLYQTPNLERLAKRGVYFTNAYAASPLCSPTRSSILTGQNPARTGFTAPHGHLKNVVLTARAGKAAAPSKRQVPPVSVNRLSTEYLSLGKVFKNAGYKTAHFGKWHLGKSPYSPLEHGFDIDIPHWPGPGPAGSFVAPWRYPNFKENYPGEHIDDRLGDEIAKYISENKDQPFFINFWQFSVHAPFNAKQELIDKYRKLIDKNNPQHNPVYAAMVESMDDSIGKVIDALETNKLMEKTIIVFFSDNGGNMYNVVDGTTATSNKPFRGGKASIYEGGTHVPAIVVWPNQTKTGVRNDSLIQSEDLYASILEMAALPVDYQQAKDSISFVPVLKGQEAKRKQVFTYFPHSPNVPDCVPPSAALRIGDWKLIKVFHDNPDLTDRFELYNLANDQGEMLNLASQNPEKVKSMNEVIDQYLRKSACIKPIKNPKYNSKFIQSAGKLKARGHGIFSKGKAGLYIRKYADNQDMSFTLPTPALKAGKYTLQMDIRSLSAKGDILVKGFSPGTKVTDFTKINLVDDGLWHQSSHPFTVINTPSKVMKFILDFPQGQLHLRSLKILDENKDQVINLKF</sequence>
<dbReference type="InterPro" id="IPR000917">
    <property type="entry name" value="Sulfatase_N"/>
</dbReference>
<protein>
    <submittedName>
        <fullName evidence="8">Sulfatase</fullName>
    </submittedName>
</protein>